<keyword evidence="4 7" id="KW-1133">Transmembrane helix</keyword>
<reference evidence="10" key="1">
    <citation type="submission" date="2018-08" db="EMBL/GenBank/DDBJ databases">
        <authorList>
            <person name="Im W.T."/>
        </authorList>
    </citation>
    <scope>NUCLEOTIDE SEQUENCE [LARGE SCALE GENOMIC DNA]</scope>
    <source>
        <strain evidence="10">LA-28</strain>
    </source>
</reference>
<protein>
    <submittedName>
        <fullName evidence="9">Lipopolysaccharide biosynthesis protein</fullName>
    </submittedName>
</protein>
<dbReference type="InterPro" id="IPR050445">
    <property type="entry name" value="Bact_polysacc_biosynth/exp"/>
</dbReference>
<feature type="domain" description="Polysaccharide chain length determinant N-terminal" evidence="8">
    <location>
        <begin position="3"/>
        <end position="80"/>
    </location>
</feature>
<name>A0A371X208_9HYPH</name>
<organism evidence="9 10">
    <name type="scientific">Mesorhizobium denitrificans</name>
    <dbReference type="NCBI Taxonomy" id="2294114"/>
    <lineage>
        <taxon>Bacteria</taxon>
        <taxon>Pseudomonadati</taxon>
        <taxon>Pseudomonadota</taxon>
        <taxon>Alphaproteobacteria</taxon>
        <taxon>Hyphomicrobiales</taxon>
        <taxon>Phyllobacteriaceae</taxon>
        <taxon>Mesorhizobium</taxon>
    </lineage>
</organism>
<evidence type="ECO:0000313" key="9">
    <source>
        <dbReference type="EMBL" id="RFC63261.1"/>
    </source>
</evidence>
<keyword evidence="2" id="KW-1003">Cell membrane</keyword>
<dbReference type="Proteomes" id="UP000262379">
    <property type="component" value="Unassembled WGS sequence"/>
</dbReference>
<dbReference type="GO" id="GO:0005886">
    <property type="term" value="C:plasma membrane"/>
    <property type="evidence" value="ECO:0007669"/>
    <property type="project" value="UniProtKB-SubCell"/>
</dbReference>
<feature type="transmembrane region" description="Helical" evidence="7">
    <location>
        <begin position="410"/>
        <end position="431"/>
    </location>
</feature>
<proteinExistence type="predicted"/>
<keyword evidence="6" id="KW-0175">Coiled coil</keyword>
<dbReference type="InterPro" id="IPR003856">
    <property type="entry name" value="LPS_length_determ_N"/>
</dbReference>
<feature type="transmembrane region" description="Helical" evidence="7">
    <location>
        <begin position="17"/>
        <end position="38"/>
    </location>
</feature>
<dbReference type="AlphaFoldDB" id="A0A371X208"/>
<comment type="subcellular location">
    <subcellularLocation>
        <location evidence="1">Cell membrane</location>
        <topology evidence="1">Multi-pass membrane protein</topology>
    </subcellularLocation>
</comment>
<evidence type="ECO:0000256" key="2">
    <source>
        <dbReference type="ARBA" id="ARBA00022475"/>
    </source>
</evidence>
<dbReference type="RefSeq" id="WP_116625831.1">
    <property type="nucleotide sequence ID" value="NZ_QURN01000028.1"/>
</dbReference>
<evidence type="ECO:0000256" key="3">
    <source>
        <dbReference type="ARBA" id="ARBA00022692"/>
    </source>
</evidence>
<gene>
    <name evidence="9" type="ORF">DY251_20815</name>
</gene>
<evidence type="ECO:0000313" key="10">
    <source>
        <dbReference type="Proteomes" id="UP000262379"/>
    </source>
</evidence>
<keyword evidence="3 7" id="KW-0812">Transmembrane</keyword>
<evidence type="ECO:0000256" key="6">
    <source>
        <dbReference type="SAM" id="Coils"/>
    </source>
</evidence>
<evidence type="ECO:0000259" key="8">
    <source>
        <dbReference type="Pfam" id="PF02706"/>
    </source>
</evidence>
<evidence type="ECO:0000256" key="1">
    <source>
        <dbReference type="ARBA" id="ARBA00004651"/>
    </source>
</evidence>
<evidence type="ECO:0000256" key="4">
    <source>
        <dbReference type="ARBA" id="ARBA00022989"/>
    </source>
</evidence>
<keyword evidence="10" id="KW-1185">Reference proteome</keyword>
<evidence type="ECO:0000256" key="7">
    <source>
        <dbReference type="SAM" id="Phobius"/>
    </source>
</evidence>
<keyword evidence="5 7" id="KW-0472">Membrane</keyword>
<dbReference type="Pfam" id="PF02706">
    <property type="entry name" value="Wzz"/>
    <property type="match status" value="1"/>
</dbReference>
<feature type="coiled-coil region" evidence="6">
    <location>
        <begin position="281"/>
        <end position="342"/>
    </location>
</feature>
<dbReference type="PANTHER" id="PTHR32309:SF13">
    <property type="entry name" value="FERRIC ENTEROBACTIN TRANSPORT PROTEIN FEPE"/>
    <property type="match status" value="1"/>
</dbReference>
<dbReference type="PANTHER" id="PTHR32309">
    <property type="entry name" value="TYROSINE-PROTEIN KINASE"/>
    <property type="match status" value="1"/>
</dbReference>
<sequence>MGDIDLKFYLSLLLRRLPIVVGAIAVCTILAVATALMIPKSYEASARLVVEAPQIPAEMVRTTAPTNAIEQLQIIEQEIMTRDTLIGLAKRHGIYDAYLNANDNAIVDDMRNRLRFQQLDLQSARDSGATVFSVSFRSRSPVQASDVVNDVVDLVLERNVRLRTERAADTQQFFNQEVERLGGELSKLDKQILEFKNANKDALPDSLDFRHNQQSNQQERLGNLDREEAGLRSRRENLVQIFQQSGRVGVGPTSPEQQLLEDLNKALSEQLSIFAEDSPNIVSLRKRIADLQQSLKEKSQSGEGKAGTSELDLQLADIDERLQFLTNERASIRKNLDHLAETIAATPTNETALNSLVRARDNTQSQYNTAVSKLAEASAGEQIELHAKGGRLAVVERAIPPVSAASPRRALIAGMGFVGGAGLGFGIILLMELLNKTVRRPSELAAIIPGQPFATLPYIPKPDEPILSDFWQGWENARQFLRNVSSRLPWFAAQNAGLESR</sequence>
<accession>A0A371X208</accession>
<evidence type="ECO:0000256" key="5">
    <source>
        <dbReference type="ARBA" id="ARBA00023136"/>
    </source>
</evidence>
<comment type="caution">
    <text evidence="9">The sequence shown here is derived from an EMBL/GenBank/DDBJ whole genome shotgun (WGS) entry which is preliminary data.</text>
</comment>
<dbReference type="GO" id="GO:0004713">
    <property type="term" value="F:protein tyrosine kinase activity"/>
    <property type="evidence" value="ECO:0007669"/>
    <property type="project" value="TreeGrafter"/>
</dbReference>
<dbReference type="EMBL" id="QURN01000028">
    <property type="protein sequence ID" value="RFC63261.1"/>
    <property type="molecule type" value="Genomic_DNA"/>
</dbReference>